<evidence type="ECO:0000256" key="2">
    <source>
        <dbReference type="SAM" id="Phobius"/>
    </source>
</evidence>
<feature type="transmembrane region" description="Helical" evidence="2">
    <location>
        <begin position="414"/>
        <end position="432"/>
    </location>
</feature>
<feature type="transmembrane region" description="Helical" evidence="2">
    <location>
        <begin position="110"/>
        <end position="132"/>
    </location>
</feature>
<dbReference type="AlphaFoldDB" id="A0A5N8VBL8"/>
<sequence>MPYGVIRATLPDMTHVPPPAEELRLLDAELWRLDARRAQLLARRAWLLTVLRPDPQPDTAPRSDWRPPVAPPRPEAAAPGVQNALLLLGGVLLTLAAMVFTLVSWGHLGMTGRCAVLGALTLAVLAAPVALLRRGLRSTAESVAGLGVALTALDAYALHEAGLTAIDGTAYTALASAVLAALWAGYGRALDALRLPLPAALAAAQLPLLLGAIAVDAGAYGVTAALLVTAGADTVVALRAATRPVRYVALGGACGLGAWGASAAGWLSWTATGPGAAARAAALLCLAAAIALGAAWQARLPSVALVAAPVGGLLLVAAGGGLLRTLLPDGWTVPAWLLCGLALSAAPRGRLPEPVRVGLLRASGAVQGVALAAALPVVAVTSAGALGRAGRVWSGAPADARAAVTADLPWPAHAPQLLIAPALIAVVLVMLVRDEVRRPRALAGALVLAWGTAFALPAVLALPYAAGLWAQGAVTAAALAAVASGRLLAPVRLTALVLAVAGSLSLAFLALATETATLAVLSVLTVLFAAASGRREATAVTAPAALVQAAALACATGAAADWPTRYTALLVLVVPVAAAGLAALLAVRPGTSGARVPVEVTGAAAALLAVGLAVTEPAFLALVLALTGVIAAATAVRADRRPVGRAAAALFVLAAWVRLASWGVGAPEAYALPVTVPALCVGALRRRRDPSVTSWTAYGPGLGATLLPSLAAVWGDPQATRPLLLGAAALLVTVVGARHRLKAPLVLGGATLVLDCLHELAPYLAQMAGALPRWVPPALAGLLLLALGATYERRIRDVRRVREVLGRMD</sequence>
<feature type="transmembrane region" description="Helical" evidence="2">
    <location>
        <begin position="275"/>
        <end position="296"/>
    </location>
</feature>
<keyword evidence="2" id="KW-0472">Membrane</keyword>
<evidence type="ECO:0000313" key="3">
    <source>
        <dbReference type="EMBL" id="MPY32640.1"/>
    </source>
</evidence>
<feature type="transmembrane region" description="Helical" evidence="2">
    <location>
        <begin position="721"/>
        <end position="738"/>
    </location>
</feature>
<accession>A0A5N8VBL8</accession>
<name>A0A5N8VBL8_9ACTN</name>
<feature type="transmembrane region" description="Helical" evidence="2">
    <location>
        <begin position="566"/>
        <end position="587"/>
    </location>
</feature>
<gene>
    <name evidence="3" type="ORF">FNH09_15590</name>
</gene>
<feature type="transmembrane region" description="Helical" evidence="2">
    <location>
        <begin position="170"/>
        <end position="186"/>
    </location>
</feature>
<comment type="caution">
    <text evidence="3">The sequence shown here is derived from an EMBL/GenBank/DDBJ whole genome shotgun (WGS) entry which is preliminary data.</text>
</comment>
<evidence type="ECO:0000313" key="4">
    <source>
        <dbReference type="Proteomes" id="UP000325849"/>
    </source>
</evidence>
<feature type="transmembrane region" description="Helical" evidence="2">
    <location>
        <begin position="771"/>
        <end position="791"/>
    </location>
</feature>
<dbReference type="EMBL" id="VJZD01000052">
    <property type="protein sequence ID" value="MPY32640.1"/>
    <property type="molecule type" value="Genomic_DNA"/>
</dbReference>
<feature type="transmembrane region" description="Helical" evidence="2">
    <location>
        <begin position="247"/>
        <end position="269"/>
    </location>
</feature>
<organism evidence="3 4">
    <name type="scientific">Streptomyces adustus</name>
    <dbReference type="NCBI Taxonomy" id="1609272"/>
    <lineage>
        <taxon>Bacteria</taxon>
        <taxon>Bacillati</taxon>
        <taxon>Actinomycetota</taxon>
        <taxon>Actinomycetes</taxon>
        <taxon>Kitasatosporales</taxon>
        <taxon>Streptomycetaceae</taxon>
        <taxon>Streptomyces</taxon>
    </lineage>
</organism>
<evidence type="ECO:0000256" key="1">
    <source>
        <dbReference type="SAM" id="MobiDB-lite"/>
    </source>
</evidence>
<feature type="transmembrane region" description="Helical" evidence="2">
    <location>
        <begin position="643"/>
        <end position="663"/>
    </location>
</feature>
<feature type="region of interest" description="Disordered" evidence="1">
    <location>
        <begin position="57"/>
        <end position="76"/>
    </location>
</feature>
<feature type="transmembrane region" description="Helical" evidence="2">
    <location>
        <begin position="697"/>
        <end position="715"/>
    </location>
</feature>
<protein>
    <submittedName>
        <fullName evidence="3">Uncharacterized protein</fullName>
    </submittedName>
</protein>
<feature type="transmembrane region" description="Helical" evidence="2">
    <location>
        <begin position="84"/>
        <end position="104"/>
    </location>
</feature>
<feature type="transmembrane region" description="Helical" evidence="2">
    <location>
        <begin position="329"/>
        <end position="346"/>
    </location>
</feature>
<feature type="transmembrane region" description="Helical" evidence="2">
    <location>
        <begin position="540"/>
        <end position="560"/>
    </location>
</feature>
<keyword evidence="2" id="KW-1133">Transmembrane helix</keyword>
<dbReference type="Proteomes" id="UP000325849">
    <property type="component" value="Unassembled WGS sequence"/>
</dbReference>
<keyword evidence="2" id="KW-0812">Transmembrane</keyword>
<feature type="transmembrane region" description="Helical" evidence="2">
    <location>
        <begin position="139"/>
        <end position="158"/>
    </location>
</feature>
<dbReference type="OrthoDB" id="3416299at2"/>
<feature type="transmembrane region" description="Helical" evidence="2">
    <location>
        <begin position="219"/>
        <end position="240"/>
    </location>
</feature>
<proteinExistence type="predicted"/>
<feature type="transmembrane region" description="Helical" evidence="2">
    <location>
        <begin position="493"/>
        <end position="510"/>
    </location>
</feature>
<feature type="transmembrane region" description="Helical" evidence="2">
    <location>
        <begin position="358"/>
        <end position="379"/>
    </location>
</feature>
<dbReference type="NCBIfam" id="NF047321">
    <property type="entry name" value="SCO7613_CTERM"/>
    <property type="match status" value="1"/>
</dbReference>
<reference evidence="3 4" key="1">
    <citation type="submission" date="2019-07" db="EMBL/GenBank/DDBJ databases">
        <title>New species of Amycolatopsis and Streptomyces.</title>
        <authorList>
            <person name="Duangmal K."/>
            <person name="Teo W.F.A."/>
            <person name="Lipun K."/>
        </authorList>
    </citation>
    <scope>NUCLEOTIDE SEQUENCE [LARGE SCALE GENOMIC DNA]</scope>
    <source>
        <strain evidence="3 4">NBRC 109810</strain>
    </source>
</reference>
<feature type="transmembrane region" description="Helical" evidence="2">
    <location>
        <begin position="441"/>
        <end position="462"/>
    </location>
</feature>
<keyword evidence="4" id="KW-1185">Reference proteome</keyword>
<feature type="transmembrane region" description="Helical" evidence="2">
    <location>
        <begin position="303"/>
        <end position="323"/>
    </location>
</feature>
<feature type="transmembrane region" description="Helical" evidence="2">
    <location>
        <begin position="468"/>
        <end position="488"/>
    </location>
</feature>
<dbReference type="InterPro" id="IPR058062">
    <property type="entry name" value="SCO7613_C"/>
</dbReference>
<feature type="transmembrane region" description="Helical" evidence="2">
    <location>
        <begin position="193"/>
        <end position="213"/>
    </location>
</feature>